<dbReference type="InterPro" id="IPR021942">
    <property type="entry name" value="DUF3557"/>
</dbReference>
<organism evidence="2 3">
    <name type="scientific">Caenorhabditis nigoni</name>
    <dbReference type="NCBI Taxonomy" id="1611254"/>
    <lineage>
        <taxon>Eukaryota</taxon>
        <taxon>Metazoa</taxon>
        <taxon>Ecdysozoa</taxon>
        <taxon>Nematoda</taxon>
        <taxon>Chromadorea</taxon>
        <taxon>Rhabditida</taxon>
        <taxon>Rhabditina</taxon>
        <taxon>Rhabditomorpha</taxon>
        <taxon>Rhabditoidea</taxon>
        <taxon>Rhabditidae</taxon>
        <taxon>Peloderinae</taxon>
        <taxon>Caenorhabditis</taxon>
    </lineage>
</organism>
<gene>
    <name evidence="2" type="primary">Cnig_chr_II.g7995</name>
    <name evidence="2" type="ORF">B9Z55_007995</name>
</gene>
<dbReference type="PANTHER" id="PTHR31379:SF1">
    <property type="entry name" value="F-BOX C PROTEIN-RELATED"/>
    <property type="match status" value="1"/>
</dbReference>
<reference evidence="3" key="1">
    <citation type="submission" date="2017-10" db="EMBL/GenBank/DDBJ databases">
        <title>Rapid genome shrinkage in a self-fertile nematode reveals novel sperm competition proteins.</title>
        <authorList>
            <person name="Yin D."/>
            <person name="Schwarz E.M."/>
            <person name="Thomas C.G."/>
            <person name="Felde R.L."/>
            <person name="Korf I.F."/>
            <person name="Cutter A.D."/>
            <person name="Schartner C.M."/>
            <person name="Ralston E.J."/>
            <person name="Meyer B.J."/>
            <person name="Haag E.S."/>
        </authorList>
    </citation>
    <scope>NUCLEOTIDE SEQUENCE [LARGE SCALE GENOMIC DNA]</scope>
    <source>
        <strain evidence="3">JU1422</strain>
    </source>
</reference>
<evidence type="ECO:0000313" key="3">
    <source>
        <dbReference type="Proteomes" id="UP000230233"/>
    </source>
</evidence>
<dbReference type="Proteomes" id="UP000230233">
    <property type="component" value="Chromosome II"/>
</dbReference>
<name>A0A2G5VC90_9PELO</name>
<keyword evidence="1" id="KW-0812">Transmembrane</keyword>
<dbReference type="PANTHER" id="PTHR31379">
    <property type="entry name" value="F-BOX C PROTEIN-RELATED-RELATED"/>
    <property type="match status" value="1"/>
</dbReference>
<protein>
    <submittedName>
        <fullName evidence="2">Uncharacterized protein</fullName>
    </submittedName>
</protein>
<keyword evidence="1" id="KW-1133">Transmembrane helix</keyword>
<accession>A0A2G5VC90</accession>
<dbReference type="AlphaFoldDB" id="A0A2G5VC90"/>
<evidence type="ECO:0000256" key="1">
    <source>
        <dbReference type="SAM" id="Phobius"/>
    </source>
</evidence>
<evidence type="ECO:0000313" key="2">
    <source>
        <dbReference type="EMBL" id="PIC49362.1"/>
    </source>
</evidence>
<sequence>MSLIMPRIGQLLNLMPNTRRTTATHPEIQRRANLVMFGLISKLSTKYLVFRIPGFQNVEKSLPLHLNHLAISADKIRLDGSEYYLKDRLRRTQNYDPTFEKLVFDLIGNRPMISTKKLEFRISAKSDSWVYQFIVSLKIKAEAFETSGFSLSYEELDRISNILGPKPLKEFSTKLDNYEILAHPIVRNSEKLVLYSGRVNFNHNEVNHSNIHLKNYKNQYTLMNYLNEWIEYDNDIGMEFSGDIELEKNSFWALLEVKIWIKEMMYLKKIGSDGRRVKADERFPNTVYSISMPRTNDPDTEIQISLVKNGPKLQIHQKVQISGTAIPERFDSVNLELKFWDTQLKIRIWCAHWCYSVPGHLIFICLLFLFCSRFLVDNFCELRFFSVFCFLGILLLVYGHFHLKGRTILDVLKRNIVIFVFGNVEYFVISYFFLIFSGHSCKKNL</sequence>
<feature type="transmembrane region" description="Helical" evidence="1">
    <location>
        <begin position="353"/>
        <end position="376"/>
    </location>
</feature>
<keyword evidence="3" id="KW-1185">Reference proteome</keyword>
<keyword evidence="1" id="KW-0472">Membrane</keyword>
<comment type="caution">
    <text evidence="2">The sequence shown here is derived from an EMBL/GenBank/DDBJ whole genome shotgun (WGS) entry which is preliminary data.</text>
</comment>
<dbReference type="Pfam" id="PF12078">
    <property type="entry name" value="DUF3557"/>
    <property type="match status" value="1"/>
</dbReference>
<proteinExistence type="predicted"/>
<feature type="transmembrane region" description="Helical" evidence="1">
    <location>
        <begin position="382"/>
        <end position="403"/>
    </location>
</feature>
<dbReference type="OrthoDB" id="5889481at2759"/>
<feature type="transmembrane region" description="Helical" evidence="1">
    <location>
        <begin position="415"/>
        <end position="436"/>
    </location>
</feature>
<dbReference type="EMBL" id="PDUG01000002">
    <property type="protein sequence ID" value="PIC49362.1"/>
    <property type="molecule type" value="Genomic_DNA"/>
</dbReference>